<accession>A0A1I7NE63</accession>
<dbReference type="STRING" id="51670.SAMN04488557_1783"/>
<feature type="domain" description="HTH cro/C1-type" evidence="1">
    <location>
        <begin position="23"/>
        <end position="66"/>
    </location>
</feature>
<evidence type="ECO:0000313" key="2">
    <source>
        <dbReference type="EMBL" id="SFV32950.1"/>
    </source>
</evidence>
<dbReference type="InterPro" id="IPR027417">
    <property type="entry name" value="P-loop_NTPase"/>
</dbReference>
<dbReference type="Gene3D" id="3.40.50.300">
    <property type="entry name" value="P-loop containing nucleotide triphosphate hydrolases"/>
    <property type="match status" value="1"/>
</dbReference>
<dbReference type="GO" id="GO:0003677">
    <property type="term" value="F:DNA binding"/>
    <property type="evidence" value="ECO:0007669"/>
    <property type="project" value="InterPro"/>
</dbReference>
<dbReference type="Proteomes" id="UP000199423">
    <property type="component" value="Unassembled WGS sequence"/>
</dbReference>
<dbReference type="InterPro" id="IPR010982">
    <property type="entry name" value="Lambda_DNA-bd_dom_sf"/>
</dbReference>
<dbReference type="SUPFAM" id="SSF48371">
    <property type="entry name" value="ARM repeat"/>
    <property type="match status" value="1"/>
</dbReference>
<dbReference type="SMART" id="SM00530">
    <property type="entry name" value="HTH_XRE"/>
    <property type="match status" value="1"/>
</dbReference>
<dbReference type="CDD" id="cd00093">
    <property type="entry name" value="HTH_XRE"/>
    <property type="match status" value="1"/>
</dbReference>
<dbReference type="SUPFAM" id="SSF47413">
    <property type="entry name" value="lambda repressor-like DNA-binding domains"/>
    <property type="match status" value="1"/>
</dbReference>
<protein>
    <submittedName>
        <fullName evidence="2">ATPase</fullName>
    </submittedName>
</protein>
<proteinExistence type="predicted"/>
<dbReference type="OrthoDB" id="123556at2"/>
<evidence type="ECO:0000259" key="1">
    <source>
        <dbReference type="PROSITE" id="PS50943"/>
    </source>
</evidence>
<name>A0A1I7NE63_9HYPH</name>
<dbReference type="RefSeq" id="WP_092867163.1">
    <property type="nucleotide sequence ID" value="NZ_FPCH01000002.1"/>
</dbReference>
<dbReference type="PROSITE" id="PS50943">
    <property type="entry name" value="HTH_CROC1"/>
    <property type="match status" value="1"/>
</dbReference>
<dbReference type="InterPro" id="IPR016024">
    <property type="entry name" value="ARM-type_fold"/>
</dbReference>
<keyword evidence="3" id="KW-1185">Reference proteome</keyword>
<dbReference type="EMBL" id="FPCH01000002">
    <property type="protein sequence ID" value="SFV32950.1"/>
    <property type="molecule type" value="Genomic_DNA"/>
</dbReference>
<dbReference type="Gene3D" id="1.10.260.40">
    <property type="entry name" value="lambda repressor-like DNA-binding domains"/>
    <property type="match status" value="1"/>
</dbReference>
<reference evidence="3" key="1">
    <citation type="submission" date="2016-10" db="EMBL/GenBank/DDBJ databases">
        <authorList>
            <person name="Varghese N."/>
            <person name="Submissions S."/>
        </authorList>
    </citation>
    <scope>NUCLEOTIDE SEQUENCE [LARGE SCALE GENOMIC DNA]</scope>
    <source>
        <strain evidence="3">DSM 1565</strain>
    </source>
</reference>
<gene>
    <name evidence="2" type="ORF">SAMN04488557_1783</name>
</gene>
<dbReference type="Pfam" id="PF01381">
    <property type="entry name" value="HTH_3"/>
    <property type="match status" value="1"/>
</dbReference>
<sequence length="1339" mass="150947">MATYVEFGRSLAGWRTSAGFPQQADLAQRIGAAQQTISRWERGESRPRVTQIPALASALGVDSDEVLAAAGYAPQKLVTVSFDKPFPLEALDEESFEKFSATLLEHRYPDATVHRLGSKGHTQEGADVEVKFPEGHVWDFQCKREQEFGPQKVHTAVGKYKRTAGKKIILLARIASPQARQAIDCHNDWEIWDKDDISRHVRQLTKDNQRRIVDIFFPHLRFALLGETDPSPWMSTEEFFAPFLGKKGAFGHDWELVGREQEFHQLCDYLEQPEVKIIRLIGAGGFGKTRLLREAVKKFKARRKGVLIRFLSVAEEPTSKSLDSLGDDEKLLIIDDCHDRSDLSLVLQYAADPQHRTRLLLASRPYGADLIQHQASRFGIVDKKTVDVHLQPLGLKDSIALAHQVLRDRNGPATAAEPIAKITLDCPLSTVMASLVVSSDHRHVELVKNAKAFRDTLVASFYKVAAGSIGAKSDEAAIRKLLRVFALVQPLNIEDTRLLETVENLEGIERNETARLIRVIIDGGVLFKRGGLYRLSPDLLADAIIERECVAAEGRSTGYAERVFDAVDNSPSLERLIVNLGRLDWRRSDGNPSQSKLLDGVWDKLKPQYEYHDPHLKAVEAVAFYQPMRALSLATKLIRERRFSRHVAEILRFVAYNLEHVTPACECLWELATRDDRETNPHPEHPIRILSELCEVKPDKPRAFIEAVAKFGFSLLEKPDSWSHKYTPFDFLKSIFEPDGHVTSWGGRSMTLEQFSVNLTFVRPIRSKLIRATLSLLARSDLPRAGFLAARLLHEALRYPRNSLSRVEWDREFSETMAKLAALIRTKNLSPVVLLEIADAVSWHAHYGDGTPAIGAKKLFSVLPSTIEFRTTRVLVDGYGHLLKKMSDNVSDDHESNSKEQENLSIELTEAYPSGDELRAFVNTMLQDIARHSDDVDSAPRPFLVVLCRKNPKFAEAIVRHVASAPSEDVIDRHVDIALSELMVEEPAKARDAVENFLASDDPKKQSAVGYAYCFSPATRSFGNEAVEHVRKLLASEQPHVVASGIAALRGMIHEPRTVLDLVVSGNISVTANIADQALMLLRFDRVNMFESLTDEDVKRLLSKLEVLKELEGHWIEEFLAEASKQHGLECVEFFIRRVDHAAKVVSWDFRPCNHGPYGHIPLKFRQSDDFPKILSRVVTWLFERTTDDLIFRTRSAELFGTIFTPFDDQLVGVLRHLSNTANQHELEAIGRIIGEGPASVVLKDQEFVIHLLTRSRQFGEECYRRVISYLYGAAISGMRSGSPGQPFKRDVDMLEDAEKALSTISRFSAGYEFYEGLAKYARDAIDLKRREDERLDDI</sequence>
<evidence type="ECO:0000313" key="3">
    <source>
        <dbReference type="Proteomes" id="UP000199423"/>
    </source>
</evidence>
<organism evidence="2 3">
    <name type="scientific">Hyphomicrobium facile</name>
    <dbReference type="NCBI Taxonomy" id="51670"/>
    <lineage>
        <taxon>Bacteria</taxon>
        <taxon>Pseudomonadati</taxon>
        <taxon>Pseudomonadota</taxon>
        <taxon>Alphaproteobacteria</taxon>
        <taxon>Hyphomicrobiales</taxon>
        <taxon>Hyphomicrobiaceae</taxon>
        <taxon>Hyphomicrobium</taxon>
    </lineage>
</organism>
<dbReference type="SUPFAM" id="SSF52540">
    <property type="entry name" value="P-loop containing nucleoside triphosphate hydrolases"/>
    <property type="match status" value="1"/>
</dbReference>
<dbReference type="InterPro" id="IPR001387">
    <property type="entry name" value="Cro/C1-type_HTH"/>
</dbReference>